<organism evidence="1 2">
    <name type="scientific">Ralstonia insidiosa</name>
    <dbReference type="NCBI Taxonomy" id="190721"/>
    <lineage>
        <taxon>Bacteria</taxon>
        <taxon>Pseudomonadati</taxon>
        <taxon>Pseudomonadota</taxon>
        <taxon>Betaproteobacteria</taxon>
        <taxon>Burkholderiales</taxon>
        <taxon>Burkholderiaceae</taxon>
        <taxon>Ralstonia</taxon>
    </lineage>
</organism>
<dbReference type="AlphaFoldDB" id="A0A192A7P9"/>
<gene>
    <name evidence="1" type="ORF">A9Y76_27370</name>
</gene>
<dbReference type="EMBL" id="CP016024">
    <property type="protein sequence ID" value="ANJ76327.1"/>
    <property type="molecule type" value="Genomic_DNA"/>
</dbReference>
<geneLocation type="plasmid" evidence="2">
    <name>pri-1</name>
</geneLocation>
<dbReference type="Proteomes" id="UP000078572">
    <property type="component" value="Plasmid pRI-1"/>
</dbReference>
<dbReference type="RefSeq" id="WP_024979418.1">
    <property type="nucleotide sequence ID" value="NZ_CP016024.1"/>
</dbReference>
<name>A0A192A7P9_9RALS</name>
<reference evidence="2" key="1">
    <citation type="submission" date="2016-06" db="EMBL/GenBank/DDBJ databases">
        <authorList>
            <person name="Xu Y."/>
            <person name="Nagy A."/>
            <person name="Yan X."/>
            <person name="Kim S.W."/>
            <person name="Haley B."/>
            <person name="Liu N.T."/>
            <person name="Nou X."/>
        </authorList>
    </citation>
    <scope>NUCLEOTIDE SEQUENCE [LARGE SCALE GENOMIC DNA]</scope>
    <source>
        <strain evidence="2">ATCC 49129</strain>
        <plasmid evidence="2">pri-1</plasmid>
    </source>
</reference>
<evidence type="ECO:0000313" key="2">
    <source>
        <dbReference type="Proteomes" id="UP000078572"/>
    </source>
</evidence>
<keyword evidence="2" id="KW-1185">Reference proteome</keyword>
<keyword evidence="1" id="KW-0614">Plasmid</keyword>
<accession>A0A192A7P9</accession>
<protein>
    <submittedName>
        <fullName evidence="1">Uncharacterized protein</fullName>
    </submittedName>
</protein>
<sequence length="290" mass="30958">MQVGLSPSGLATKRANVEHQSCRELVLGREGVVSISARRPLFLRSLGETGSGRSMAIMGLAEQMLAGGGAVLWIDSGNHPRVARALQKLADRHLVNYAASNEFSRGDQAAIANLMALGGIGHCVPGNDIPSGMPKDKYTRMRLGNILRTLGSCELKGLGKVSPTLIVFNQIVGAFEGRALGLGSLPAKLRGGGHSFVFSDTSILNDALDVSAHVRQYLFHRMPYAHALRLVKALRPACRQAQEQVSAFFAPSGGDADEVLAQQIAQLVDEYAVYCANGDWRVLRSAAPSL</sequence>
<evidence type="ECO:0000313" key="1">
    <source>
        <dbReference type="EMBL" id="ANJ76327.1"/>
    </source>
</evidence>
<dbReference type="OrthoDB" id="9863786at2"/>
<dbReference type="GeneID" id="61529759"/>
<proteinExistence type="predicted"/>